<evidence type="ECO:0000313" key="3">
    <source>
        <dbReference type="Proteomes" id="UP001216595"/>
    </source>
</evidence>
<dbReference type="Gene3D" id="2.60.120.1440">
    <property type="match status" value="1"/>
</dbReference>
<reference evidence="2 3" key="1">
    <citation type="submission" date="2023-01" db="EMBL/GenBank/DDBJ databases">
        <title>Novel species of the genus Asticcacaulis isolated from rivers.</title>
        <authorList>
            <person name="Lu H."/>
        </authorList>
    </citation>
    <scope>NUCLEOTIDE SEQUENCE [LARGE SCALE GENOMIC DNA]</scope>
    <source>
        <strain evidence="2 3">DXS10W</strain>
    </source>
</reference>
<protein>
    <submittedName>
        <fullName evidence="2">FecR domain-containing protein</fullName>
    </submittedName>
</protein>
<dbReference type="PIRSF" id="PIRSF018266">
    <property type="entry name" value="FecR"/>
    <property type="match status" value="1"/>
</dbReference>
<dbReference type="RefSeq" id="WP_272742348.1">
    <property type="nucleotide sequence ID" value="NZ_JAQQKW010000011.1"/>
</dbReference>
<feature type="domain" description="FecR protein" evidence="1">
    <location>
        <begin position="111"/>
        <end position="203"/>
    </location>
</feature>
<dbReference type="InterPro" id="IPR006860">
    <property type="entry name" value="FecR"/>
</dbReference>
<dbReference type="InterPro" id="IPR012373">
    <property type="entry name" value="Ferrdict_sens_TM"/>
</dbReference>
<proteinExistence type="predicted"/>
<gene>
    <name evidence="2" type="ORF">PQU94_15525</name>
</gene>
<dbReference type="Gene3D" id="3.55.50.30">
    <property type="match status" value="1"/>
</dbReference>
<evidence type="ECO:0000313" key="2">
    <source>
        <dbReference type="EMBL" id="MDC7695686.1"/>
    </source>
</evidence>
<name>A0ABT5IHK7_9CAUL</name>
<dbReference type="PANTHER" id="PTHR30273">
    <property type="entry name" value="PERIPLASMIC SIGNAL SENSOR AND SIGMA FACTOR ACTIVATOR FECR-RELATED"/>
    <property type="match status" value="1"/>
</dbReference>
<comment type="caution">
    <text evidence="2">The sequence shown here is derived from an EMBL/GenBank/DDBJ whole genome shotgun (WGS) entry which is preliminary data.</text>
</comment>
<evidence type="ECO:0000259" key="1">
    <source>
        <dbReference type="Pfam" id="PF04773"/>
    </source>
</evidence>
<dbReference type="PANTHER" id="PTHR30273:SF2">
    <property type="entry name" value="PROTEIN FECR"/>
    <property type="match status" value="1"/>
</dbReference>
<keyword evidence="3" id="KW-1185">Reference proteome</keyword>
<dbReference type="EMBL" id="JAQQKW010000011">
    <property type="protein sequence ID" value="MDC7695686.1"/>
    <property type="molecule type" value="Genomic_DNA"/>
</dbReference>
<organism evidence="2 3">
    <name type="scientific">Asticcacaulis currens</name>
    <dbReference type="NCBI Taxonomy" id="2984210"/>
    <lineage>
        <taxon>Bacteria</taxon>
        <taxon>Pseudomonadati</taxon>
        <taxon>Pseudomonadota</taxon>
        <taxon>Alphaproteobacteria</taxon>
        <taxon>Caulobacterales</taxon>
        <taxon>Caulobacteraceae</taxon>
        <taxon>Asticcacaulis</taxon>
    </lineage>
</organism>
<accession>A0ABT5IHK7</accession>
<dbReference type="Proteomes" id="UP001216595">
    <property type="component" value="Unassembled WGS sequence"/>
</dbReference>
<dbReference type="Pfam" id="PF04773">
    <property type="entry name" value="FecR"/>
    <property type="match status" value="1"/>
</dbReference>
<sequence>MVPTPVETSEQIAHAASLWAVKPRPLSPEDAAALNAWLAGDPRRRGALLRAEAGWHGLSRAQALGPSATWQDSAPGLWQTLSRRRLLTAATAGGGLIAASLLAVFALRQDEAVTRMGEIRRLPMSDGSIATLNTDSRLRIDMAESERRIELIEGEAWFKVAHNRQRPFIVSAGPSRIRAVGTAFSVKKRPDGVEVQVTEGTVQAWSVGDAREAVLLHAGERTVLREHQPVRISHAPDAIDSDLAWREGQIALNGKTLTQVAAEFNRYNRIQIVIEDEALGRERLIGRLSANDPEAFSGAVVEAFGADIHKTDKAIVIGIKK</sequence>